<dbReference type="KEGG" id="nta:107812163"/>
<accession>A0A1S4BUY8</accession>
<gene>
    <name evidence="2" type="primary">LOC107812163</name>
</gene>
<evidence type="ECO:0000313" key="2">
    <source>
        <dbReference type="RefSeq" id="XP_016492687.1"/>
    </source>
</evidence>
<dbReference type="RefSeq" id="XP_016492687.1">
    <property type="nucleotide sequence ID" value="XM_016637201.1"/>
</dbReference>
<reference evidence="2" key="1">
    <citation type="submission" date="2025-08" db="UniProtKB">
        <authorList>
            <consortium name="RefSeq"/>
        </authorList>
    </citation>
    <scope>IDENTIFICATION</scope>
</reference>
<feature type="region of interest" description="Disordered" evidence="1">
    <location>
        <begin position="1"/>
        <end position="38"/>
    </location>
</feature>
<protein>
    <submittedName>
        <fullName evidence="2">Uncharacterized protein</fullName>
    </submittedName>
</protein>
<organism evidence="2">
    <name type="scientific">Nicotiana tabacum</name>
    <name type="common">Common tobacco</name>
    <dbReference type="NCBI Taxonomy" id="4097"/>
    <lineage>
        <taxon>Eukaryota</taxon>
        <taxon>Viridiplantae</taxon>
        <taxon>Streptophyta</taxon>
        <taxon>Embryophyta</taxon>
        <taxon>Tracheophyta</taxon>
        <taxon>Spermatophyta</taxon>
        <taxon>Magnoliopsida</taxon>
        <taxon>eudicotyledons</taxon>
        <taxon>Gunneridae</taxon>
        <taxon>Pentapetalae</taxon>
        <taxon>asterids</taxon>
        <taxon>lamiids</taxon>
        <taxon>Solanales</taxon>
        <taxon>Solanaceae</taxon>
        <taxon>Nicotianoideae</taxon>
        <taxon>Nicotianeae</taxon>
        <taxon>Nicotiana</taxon>
    </lineage>
</organism>
<dbReference type="PaxDb" id="4097-A0A1S4BUY8"/>
<feature type="compositionally biased region" description="Basic and acidic residues" evidence="1">
    <location>
        <begin position="20"/>
        <end position="38"/>
    </location>
</feature>
<dbReference type="OrthoDB" id="1241878at2759"/>
<name>A0A1S4BUY8_TOBAC</name>
<evidence type="ECO:0000256" key="1">
    <source>
        <dbReference type="SAM" id="MobiDB-lite"/>
    </source>
</evidence>
<dbReference type="AlphaFoldDB" id="A0A1S4BUY8"/>
<sequence>MTRLEKTVDSTSNKKKGKRQCSEERGVKIKQRRSEMYREMSADRRELNLMQRRMAYLHSTTQNPIGNSAELPTSSHLNGELIENRIGVRGATSSLLETTVSDNGRVIGGSSCVFEVGKSTTMMFKFVDFSDNWLIR</sequence>
<proteinExistence type="predicted"/>